<dbReference type="Proteomes" id="UP000835052">
    <property type="component" value="Unassembled WGS sequence"/>
</dbReference>
<evidence type="ECO:0000313" key="3">
    <source>
        <dbReference type="Proteomes" id="UP000835052"/>
    </source>
</evidence>
<dbReference type="EMBL" id="CAJGYM010000019">
    <property type="protein sequence ID" value="CAD6191031.1"/>
    <property type="molecule type" value="Genomic_DNA"/>
</dbReference>
<protein>
    <submittedName>
        <fullName evidence="2">Uncharacterized protein</fullName>
    </submittedName>
</protein>
<dbReference type="AlphaFoldDB" id="A0A8S1H7A7"/>
<proteinExistence type="predicted"/>
<evidence type="ECO:0000256" key="1">
    <source>
        <dbReference type="SAM" id="MobiDB-lite"/>
    </source>
</evidence>
<keyword evidence="3" id="KW-1185">Reference proteome</keyword>
<evidence type="ECO:0000313" key="2">
    <source>
        <dbReference type="EMBL" id="CAD6191031.1"/>
    </source>
</evidence>
<feature type="compositionally biased region" description="Basic and acidic residues" evidence="1">
    <location>
        <begin position="141"/>
        <end position="160"/>
    </location>
</feature>
<feature type="region of interest" description="Disordered" evidence="1">
    <location>
        <begin position="132"/>
        <end position="205"/>
    </location>
</feature>
<comment type="caution">
    <text evidence="2">The sequence shown here is derived from an EMBL/GenBank/DDBJ whole genome shotgun (WGS) entry which is preliminary data.</text>
</comment>
<reference evidence="2" key="1">
    <citation type="submission" date="2020-10" db="EMBL/GenBank/DDBJ databases">
        <authorList>
            <person name="Kikuchi T."/>
        </authorList>
    </citation>
    <scope>NUCLEOTIDE SEQUENCE</scope>
    <source>
        <strain evidence="2">NKZ352</strain>
    </source>
</reference>
<name>A0A8S1H7A7_9PELO</name>
<gene>
    <name evidence="2" type="ORF">CAUJ_LOCUS6950</name>
</gene>
<accession>A0A8S1H7A7</accession>
<organism evidence="2 3">
    <name type="scientific">Caenorhabditis auriculariae</name>
    <dbReference type="NCBI Taxonomy" id="2777116"/>
    <lineage>
        <taxon>Eukaryota</taxon>
        <taxon>Metazoa</taxon>
        <taxon>Ecdysozoa</taxon>
        <taxon>Nematoda</taxon>
        <taxon>Chromadorea</taxon>
        <taxon>Rhabditida</taxon>
        <taxon>Rhabditina</taxon>
        <taxon>Rhabditomorpha</taxon>
        <taxon>Rhabditoidea</taxon>
        <taxon>Rhabditidae</taxon>
        <taxon>Peloderinae</taxon>
        <taxon>Caenorhabditis</taxon>
    </lineage>
</organism>
<feature type="compositionally biased region" description="Basic and acidic residues" evidence="1">
    <location>
        <begin position="190"/>
        <end position="202"/>
    </location>
</feature>
<sequence length="245" mass="28652">MEDFLQGLFQLRAAINNQQRKADAWFQRAAQTQDQLLGIKKLSEETGRPVIQHRVQRLEQFRDRSLDHAFETLPYLARGRDFLTETVDKMPNLLGKDLLAGLRRPRIADLAQFFENHGLEKRGIIPEFLQKLPDVQQDPRSMQESDREKEQGRYKEKDNQEASDGMHQPQFVQKLPPLETPSQPLSGPEPSHDLESQEEHSQIVEPAQLFVHLEPQFELQPEPEPIQELERHLNFEDKIYSKRFS</sequence>